<comment type="similarity">
    <text evidence="1">Belongs to the UPF0047 family.</text>
</comment>
<dbReference type="SUPFAM" id="SSF111038">
    <property type="entry name" value="YjbQ-like"/>
    <property type="match status" value="1"/>
</dbReference>
<dbReference type="EMBL" id="JAEHOD010000017">
    <property type="protein sequence ID" value="KAG2448462.1"/>
    <property type="molecule type" value="Genomic_DNA"/>
</dbReference>
<gene>
    <name evidence="2" type="ORF">HYH02_006354</name>
</gene>
<dbReference type="NCBIfam" id="TIGR00149">
    <property type="entry name" value="TIGR00149_YjbQ"/>
    <property type="match status" value="1"/>
</dbReference>
<evidence type="ECO:0000313" key="2">
    <source>
        <dbReference type="EMBL" id="KAG2448462.1"/>
    </source>
</evidence>
<dbReference type="InterPro" id="IPR001602">
    <property type="entry name" value="UPF0047_YjbQ-like"/>
</dbReference>
<evidence type="ECO:0000256" key="1">
    <source>
        <dbReference type="ARBA" id="ARBA00005534"/>
    </source>
</evidence>
<dbReference type="Pfam" id="PF01894">
    <property type="entry name" value="YjbQ"/>
    <property type="match status" value="1"/>
</dbReference>
<name>A0A836B5U8_9CHLO</name>
<proteinExistence type="inferred from homology"/>
<evidence type="ECO:0000313" key="3">
    <source>
        <dbReference type="Proteomes" id="UP000613740"/>
    </source>
</evidence>
<protein>
    <recommendedName>
        <fullName evidence="4">Secondary thiamine-phosphate synthase enzyme</fullName>
    </recommendedName>
</protein>
<dbReference type="PANTHER" id="PTHR30615">
    <property type="entry name" value="UNCHARACTERIZED PROTEIN YJBQ-RELATED"/>
    <property type="match status" value="1"/>
</dbReference>
<sequence length="241" mass="26061">MATLRVTRPCAHGPACSPSTAGLRPVPVYNHFVGRDKVQDSARQLGAAPGSLWAPRRIARTRILVGASSPSTSSPAPIPEATSTSIPPTQWVQKTITLPQFPRGCHVITRRIYEALPELGSFEVGLANIFILHTSASLTINENASPEVPLDLNDALNRLAPEGPHYRHDDEGSDDMPAHIKSSLMGPSLTVPVAKGRFALGTWQGIYLNEHRNMGGSRSLVITVQGQMRPDGRKYSPAWHA</sequence>
<dbReference type="Proteomes" id="UP000613740">
    <property type="component" value="Unassembled WGS sequence"/>
</dbReference>
<evidence type="ECO:0008006" key="4">
    <source>
        <dbReference type="Google" id="ProtNLM"/>
    </source>
</evidence>
<reference evidence="2" key="1">
    <citation type="journal article" date="2020" name="bioRxiv">
        <title>Comparative genomics of Chlamydomonas.</title>
        <authorList>
            <person name="Craig R.J."/>
            <person name="Hasan A.R."/>
            <person name="Ness R.W."/>
            <person name="Keightley P.D."/>
        </authorList>
    </citation>
    <scope>NUCLEOTIDE SEQUENCE</scope>
    <source>
        <strain evidence="2">CCAP 11/173</strain>
    </source>
</reference>
<dbReference type="Gene3D" id="2.60.120.460">
    <property type="entry name" value="YjbQ-like"/>
    <property type="match status" value="1"/>
</dbReference>
<keyword evidence="3" id="KW-1185">Reference proteome</keyword>
<dbReference type="OrthoDB" id="10255963at2759"/>
<organism evidence="2 3">
    <name type="scientific">Chlamydomonas schloesseri</name>
    <dbReference type="NCBI Taxonomy" id="2026947"/>
    <lineage>
        <taxon>Eukaryota</taxon>
        <taxon>Viridiplantae</taxon>
        <taxon>Chlorophyta</taxon>
        <taxon>core chlorophytes</taxon>
        <taxon>Chlorophyceae</taxon>
        <taxon>CS clade</taxon>
        <taxon>Chlamydomonadales</taxon>
        <taxon>Chlamydomonadaceae</taxon>
        <taxon>Chlamydomonas</taxon>
    </lineage>
</organism>
<dbReference type="AlphaFoldDB" id="A0A836B5U8"/>
<dbReference type="InterPro" id="IPR035917">
    <property type="entry name" value="YjbQ-like_sf"/>
</dbReference>
<dbReference type="PROSITE" id="PS01314">
    <property type="entry name" value="UPF0047"/>
    <property type="match status" value="1"/>
</dbReference>
<comment type="caution">
    <text evidence="2">The sequence shown here is derived from an EMBL/GenBank/DDBJ whole genome shotgun (WGS) entry which is preliminary data.</text>
</comment>
<accession>A0A836B5U8</accession>
<dbReference type="PANTHER" id="PTHR30615:SF8">
    <property type="entry name" value="UPF0047 PROTEIN C4A8.02C"/>
    <property type="match status" value="1"/>
</dbReference>